<dbReference type="EMBL" id="LNYX01000014">
    <property type="protein sequence ID" value="KTD64111.1"/>
    <property type="molecule type" value="Genomic_DNA"/>
</dbReference>
<dbReference type="PATRIC" id="fig|452.5.peg.1791"/>
<accession>A0A0W0Z5J6</accession>
<keyword evidence="2" id="KW-1185">Reference proteome</keyword>
<reference evidence="1 2" key="1">
    <citation type="submission" date="2015-11" db="EMBL/GenBank/DDBJ databases">
        <title>Genomic analysis of 38 Legionella species identifies large and diverse effector repertoires.</title>
        <authorList>
            <person name="Burstein D."/>
            <person name="Amaro F."/>
            <person name="Zusman T."/>
            <person name="Lifshitz Z."/>
            <person name="Cohen O."/>
            <person name="Gilbert J.A."/>
            <person name="Pupko T."/>
            <person name="Shuman H.A."/>
            <person name="Segal G."/>
        </authorList>
    </citation>
    <scope>NUCLEOTIDE SEQUENCE [LARGE SCALE GENOMIC DNA]</scope>
    <source>
        <strain evidence="1 2">Mt.St.Helens-9</strain>
    </source>
</reference>
<name>A0A0W0Z5J6_LEGSP</name>
<evidence type="ECO:0000313" key="1">
    <source>
        <dbReference type="EMBL" id="KTD64111.1"/>
    </source>
</evidence>
<proteinExistence type="predicted"/>
<dbReference type="PANTHER" id="PTHR48174">
    <property type="entry name" value="DUF946 FAMILY PROTEIN"/>
    <property type="match status" value="1"/>
</dbReference>
<sequence length="432" mass="48188">MTAIQLPITLKGIKNVTELYEKFAPALYFHPQENAFPIGLNTLVENSALVMRMSNGDEKRLEPGTFTIDDLDNMKELWKKKGYSDEQLNGAVYSLDPDLTHDALKDTRKNKENPVVHVAPAVVNFTDDKSGKEQSYLRLTYVYVSAINNPEFPIVSTVAKLLGLAQPGYHKADIEHVAVYIPLEKQIKSDKIVYSLTDPSHVERAYYSAHGSAEGTWVKNPKVEQESHIKVYVAQGSHANYPGKGIHIPFPGIIKRLLNTIGLTFLIPETGYIPRIMGFASDRIGLDSKPHISTGTSITPMPKVIASNKQAIEFDAGNFDVGIYKDFVKGKEPPKSTNWFIRLLPLSFMKRFMKTDHQDTQVTPLAYATLQPEYGHYSTRHLSKLSHASSLRQDPIPKPLLTYSSESEGPNSPVLASENEAAIVCATNNRFM</sequence>
<dbReference type="PANTHER" id="PTHR48174:SF5">
    <property type="entry name" value="VACUOLAR PROTEIN SORTING-ASSOCIATED PROTEIN 62"/>
    <property type="match status" value="1"/>
</dbReference>
<comment type="caution">
    <text evidence="1">The sequence shown here is derived from an EMBL/GenBank/DDBJ whole genome shotgun (WGS) entry which is preliminary data.</text>
</comment>
<dbReference type="Proteomes" id="UP000054877">
    <property type="component" value="Unassembled WGS sequence"/>
</dbReference>
<dbReference type="OrthoDB" id="144586at2"/>
<evidence type="ECO:0000313" key="2">
    <source>
        <dbReference type="Proteomes" id="UP000054877"/>
    </source>
</evidence>
<protein>
    <submittedName>
        <fullName evidence="1">Uncharacterized protein</fullName>
    </submittedName>
</protein>
<dbReference type="RefSeq" id="WP_058483539.1">
    <property type="nucleotide sequence ID" value="NZ_CAAAII010000001.1"/>
</dbReference>
<dbReference type="AlphaFoldDB" id="A0A0W0Z5J6"/>
<organism evidence="1 2">
    <name type="scientific">Legionella spiritensis</name>
    <dbReference type="NCBI Taxonomy" id="452"/>
    <lineage>
        <taxon>Bacteria</taxon>
        <taxon>Pseudomonadati</taxon>
        <taxon>Pseudomonadota</taxon>
        <taxon>Gammaproteobacteria</taxon>
        <taxon>Legionellales</taxon>
        <taxon>Legionellaceae</taxon>
        <taxon>Legionella</taxon>
    </lineage>
</organism>
<gene>
    <name evidence="1" type="ORF">Lspi_1630</name>
</gene>